<evidence type="ECO:0000259" key="14">
    <source>
        <dbReference type="PROSITE" id="PS50839"/>
    </source>
</evidence>
<dbReference type="PRINTS" id="PR00344">
    <property type="entry name" value="BCTRLSENSOR"/>
</dbReference>
<evidence type="ECO:0000259" key="13">
    <source>
        <dbReference type="PROSITE" id="PS50110"/>
    </source>
</evidence>
<dbReference type="OrthoDB" id="303614at2759"/>
<dbReference type="SMART" id="SM00388">
    <property type="entry name" value="HisKA"/>
    <property type="match status" value="1"/>
</dbReference>
<dbReference type="Pfam" id="PF03924">
    <property type="entry name" value="CHASE"/>
    <property type="match status" value="1"/>
</dbReference>
<comment type="catalytic activity">
    <reaction evidence="1">
        <text>ATP + protein L-histidine = ADP + protein N-phospho-L-histidine.</text>
        <dbReference type="EC" id="2.7.13.3"/>
    </reaction>
</comment>
<evidence type="ECO:0000256" key="7">
    <source>
        <dbReference type="ARBA" id="ARBA00022777"/>
    </source>
</evidence>
<evidence type="ECO:0000259" key="12">
    <source>
        <dbReference type="PROSITE" id="PS50109"/>
    </source>
</evidence>
<dbReference type="GO" id="GO:0009884">
    <property type="term" value="F:cytokinin receptor activity"/>
    <property type="evidence" value="ECO:0007669"/>
    <property type="project" value="UniProtKB-ARBA"/>
</dbReference>
<keyword evidence="7 15" id="KW-0418">Kinase</keyword>
<keyword evidence="9 11" id="KW-0472">Membrane</keyword>
<comment type="caution">
    <text evidence="15">The sequence shown here is derived from an EMBL/GenBank/DDBJ whole genome shotgun (WGS) entry which is preliminary data.</text>
</comment>
<gene>
    <name evidence="15" type="ORF">PHJA_000631900</name>
</gene>
<dbReference type="EC" id="2.7.13.3" evidence="3"/>
<dbReference type="FunFam" id="1.10.287.130:FF:000015">
    <property type="entry name" value="Histidine kinase 4"/>
    <property type="match status" value="1"/>
</dbReference>
<name>A0A830BS95_9LAMI</name>
<feature type="domain" description="Response regulatory" evidence="13">
    <location>
        <begin position="897"/>
        <end position="1029"/>
    </location>
</feature>
<dbReference type="SMART" id="SM00448">
    <property type="entry name" value="REC"/>
    <property type="match status" value="2"/>
</dbReference>
<evidence type="ECO:0000256" key="6">
    <source>
        <dbReference type="ARBA" id="ARBA00022692"/>
    </source>
</evidence>
<keyword evidence="16" id="KW-1185">Reference proteome</keyword>
<dbReference type="Gene3D" id="1.10.287.130">
    <property type="match status" value="1"/>
</dbReference>
<reference evidence="15" key="1">
    <citation type="submission" date="2020-07" db="EMBL/GenBank/DDBJ databases">
        <title>Ethylene signaling mediates host invasion by parasitic plants.</title>
        <authorList>
            <person name="Yoshida S."/>
        </authorList>
    </citation>
    <scope>NUCLEOTIDE SEQUENCE</scope>
    <source>
        <strain evidence="15">Okayama</strain>
    </source>
</reference>
<evidence type="ECO:0000313" key="15">
    <source>
        <dbReference type="EMBL" id="GFP84881.1"/>
    </source>
</evidence>
<dbReference type="SUPFAM" id="SSF47384">
    <property type="entry name" value="Homodimeric domain of signal transducing histidine kinase"/>
    <property type="match status" value="1"/>
</dbReference>
<feature type="domain" description="Response regulatory" evidence="13">
    <location>
        <begin position="1050"/>
        <end position="1180"/>
    </location>
</feature>
<dbReference type="Pfam" id="PF24896">
    <property type="entry name" value="Receiver_CRE1"/>
    <property type="match status" value="1"/>
</dbReference>
<keyword evidence="8 11" id="KW-1133">Transmembrane helix</keyword>
<dbReference type="SMART" id="SM00387">
    <property type="entry name" value="HATPase_c"/>
    <property type="match status" value="1"/>
</dbReference>
<comment type="subcellular location">
    <subcellularLocation>
        <location evidence="2">Endoplasmic reticulum membrane</location>
        <topology evidence="2">Multi-pass membrane protein</topology>
    </subcellularLocation>
</comment>
<dbReference type="InterPro" id="IPR056839">
    <property type="entry name" value="Receiver_AHK4/CRE1_1st"/>
</dbReference>
<dbReference type="GO" id="GO:0048509">
    <property type="term" value="P:regulation of meristem development"/>
    <property type="evidence" value="ECO:0007669"/>
    <property type="project" value="UniProtKB-ARBA"/>
</dbReference>
<dbReference type="Pfam" id="PF02518">
    <property type="entry name" value="HATPase_c"/>
    <property type="match status" value="1"/>
</dbReference>
<dbReference type="InterPro" id="IPR042240">
    <property type="entry name" value="CHASE_sf"/>
</dbReference>
<dbReference type="InterPro" id="IPR006189">
    <property type="entry name" value="CHASE_dom"/>
</dbReference>
<dbReference type="GO" id="GO:0010029">
    <property type="term" value="P:regulation of seed germination"/>
    <property type="evidence" value="ECO:0007669"/>
    <property type="project" value="UniProtKB-ARBA"/>
</dbReference>
<dbReference type="PANTHER" id="PTHR43719">
    <property type="entry name" value="TWO-COMPONENT HISTIDINE KINASE"/>
    <property type="match status" value="1"/>
</dbReference>
<dbReference type="InterPro" id="IPR036890">
    <property type="entry name" value="HATPase_C_sf"/>
</dbReference>
<sequence length="1183" mass="133296">MIFSRPFLKICKWFLVNKMSSSHKHSCSCYNQKQPKVWVLSSLWRTALFLLLWIVPVFFVSIWVFSSFNSGKFDLVSEDNNNYQDVLEKVATFACCRGLGYEMPLSSSVICAVKMPIFENRISDKCEFVSGENCPSFMNTTFSSMHLCCKENESQPRELRSHATDHCKGTYIICLWVLIGMAISYNLCKLIMSQKKHKMTQQQSRSTGKWRKKLLAVFVSVGVIFSFWLFWHLKKDIMLRRKDTLASMCDERARMLQDQFNVSMNHVHALAILVSTFHHEKQSSAIDQVQINIELAMDPAWAKVQNRAGPKFLRVTVVEARSHPIRKKIKTFEDYTERTSFERPLTSGVAYALRVRRSERERIEKQYGWTIKKMDIEDQTLANTENFSTSPVRDEYAPVIFSQKTVSHIVSIDMMSGKEDRENILRARASGKGVLTSPFKLLKSNHLGVVLTFAVYDAHLPPDAMPDERINATVGYLGASYDVPSLVEKLLHQLASKQTIIVNVYDTTSPGAPIKMYGADVADNGLLHISHLDFGDPARKHEMHCRFKHKPPPPWQAISASVGVLVITLLLGHIFHAAIKQIAKVEHDYREMMELKHRAEAADVAKSQFLATVSHEIRTPMNGVLGMLEMLMDTNLDVCQLDYAQTAHDSGKVLISLINKVLDQAKIESGRLELEAVPFDPRAVLDNILSIFSGKSHEKGIELAAYVSDKVPEVVIGDQERFGQIVTNLVGNSIKFTHDKGHIFVSVHLADEVQFPDDEFLRQSSNVIQDDSKNPSFHTLSGFRVVDRWRSWENFKNLSEQSEKVKLLVTVEDTGTGIPPEAQDRIFTPFMQADSSTSRKYGGTGIGLSISNRLVDLMGGEIGFASELGTGSTFSFTVTFTIAEVNCPDISVFRGIRALVIDDKRIRAEVTRYHLQRLGMSVDVTSCMESACSYLSYNGETSVSESEKIDMVLVDQEYWDKHTCIPFRSIIKTTRRDNPRAKSALLFPLKIFLLSTDRNSKLKLDELVDGLITKPLRLSALTSTLREATGKRLETSGQPSSLKSLLRGKRILVVDDNFVNRRVAEGALKKYGGVVTCVEGGKFAVELLKPPHEFDACFMDLQMPEMDGFEATRKIRSLEKKYNERIGSGETSVSWRTPILAMTADVIQATNEACVKCGMDDYVSKPFGEGQLYSAVARFFETG</sequence>
<dbReference type="GO" id="GO:0000155">
    <property type="term" value="F:phosphorelay sensor kinase activity"/>
    <property type="evidence" value="ECO:0007669"/>
    <property type="project" value="InterPro"/>
</dbReference>
<dbReference type="GO" id="GO:0033554">
    <property type="term" value="P:cellular response to stress"/>
    <property type="evidence" value="ECO:0007669"/>
    <property type="project" value="UniProtKB-ARBA"/>
</dbReference>
<feature type="domain" description="Histidine kinase" evidence="12">
    <location>
        <begin position="612"/>
        <end position="882"/>
    </location>
</feature>
<dbReference type="GO" id="GO:0009414">
    <property type="term" value="P:response to water deprivation"/>
    <property type="evidence" value="ECO:0007669"/>
    <property type="project" value="UniProtKB-ARBA"/>
</dbReference>
<protein>
    <recommendedName>
        <fullName evidence="3">histidine kinase</fullName>
        <ecNumber evidence="3">2.7.13.3</ecNumber>
    </recommendedName>
</protein>
<feature type="transmembrane region" description="Helical" evidence="11">
    <location>
        <begin position="213"/>
        <end position="231"/>
    </location>
</feature>
<dbReference type="SUPFAM" id="SSF55874">
    <property type="entry name" value="ATPase domain of HSP90 chaperone/DNA topoisomerase II/histidine kinase"/>
    <property type="match status" value="1"/>
</dbReference>
<evidence type="ECO:0000256" key="2">
    <source>
        <dbReference type="ARBA" id="ARBA00004477"/>
    </source>
</evidence>
<dbReference type="Gene3D" id="6.10.250.1190">
    <property type="match status" value="1"/>
</dbReference>
<dbReference type="GO" id="GO:0005789">
    <property type="term" value="C:endoplasmic reticulum membrane"/>
    <property type="evidence" value="ECO:0007669"/>
    <property type="project" value="UniProtKB-SubCell"/>
</dbReference>
<dbReference type="InterPro" id="IPR036097">
    <property type="entry name" value="HisK_dim/P_sf"/>
</dbReference>
<dbReference type="Pfam" id="PF00512">
    <property type="entry name" value="HisKA"/>
    <property type="match status" value="1"/>
</dbReference>
<dbReference type="GO" id="GO:0005634">
    <property type="term" value="C:nucleus"/>
    <property type="evidence" value="ECO:0007669"/>
    <property type="project" value="TreeGrafter"/>
</dbReference>
<evidence type="ECO:0000256" key="9">
    <source>
        <dbReference type="ARBA" id="ARBA00023136"/>
    </source>
</evidence>
<dbReference type="SUPFAM" id="SSF52172">
    <property type="entry name" value="CheY-like"/>
    <property type="match status" value="2"/>
</dbReference>
<dbReference type="PANTHER" id="PTHR43719:SF35">
    <property type="entry name" value="HISTIDINE KINASE 2"/>
    <property type="match status" value="1"/>
</dbReference>
<keyword evidence="4 10" id="KW-0597">Phosphoprotein</keyword>
<evidence type="ECO:0000256" key="10">
    <source>
        <dbReference type="PROSITE-ProRule" id="PRU00169"/>
    </source>
</evidence>
<dbReference type="CDD" id="cd16922">
    <property type="entry name" value="HATPase_EvgS-ArcB-TorS-like"/>
    <property type="match status" value="1"/>
</dbReference>
<evidence type="ECO:0000256" key="4">
    <source>
        <dbReference type="ARBA" id="ARBA00022553"/>
    </source>
</evidence>
<dbReference type="GO" id="GO:0048831">
    <property type="term" value="P:regulation of shoot system development"/>
    <property type="evidence" value="ECO:0007669"/>
    <property type="project" value="UniProtKB-ARBA"/>
</dbReference>
<evidence type="ECO:0000313" key="16">
    <source>
        <dbReference type="Proteomes" id="UP000653305"/>
    </source>
</evidence>
<dbReference type="Gene3D" id="3.30.450.350">
    <property type="entry name" value="CHASE domain"/>
    <property type="match status" value="1"/>
</dbReference>
<evidence type="ECO:0000256" key="8">
    <source>
        <dbReference type="ARBA" id="ARBA00022989"/>
    </source>
</evidence>
<dbReference type="PROSITE" id="PS50109">
    <property type="entry name" value="HIS_KIN"/>
    <property type="match status" value="1"/>
</dbReference>
<feature type="domain" description="CHASE" evidence="14">
    <location>
        <begin position="330"/>
        <end position="544"/>
    </location>
</feature>
<keyword evidence="6 11" id="KW-0812">Transmembrane</keyword>
<evidence type="ECO:0000256" key="11">
    <source>
        <dbReference type="SAM" id="Phobius"/>
    </source>
</evidence>
<dbReference type="Gene3D" id="3.30.565.10">
    <property type="entry name" value="Histidine kinase-like ATPase, C-terminal domain"/>
    <property type="match status" value="1"/>
</dbReference>
<dbReference type="GO" id="GO:0043424">
    <property type="term" value="F:protein histidine kinase binding"/>
    <property type="evidence" value="ECO:0007669"/>
    <property type="project" value="UniProtKB-ARBA"/>
</dbReference>
<dbReference type="SMART" id="SM01079">
    <property type="entry name" value="CHASE"/>
    <property type="match status" value="1"/>
</dbReference>
<dbReference type="CDD" id="cd17546">
    <property type="entry name" value="REC_hyHK_CKI1_RcsC-like"/>
    <property type="match status" value="1"/>
</dbReference>
<evidence type="ECO:0000256" key="3">
    <source>
        <dbReference type="ARBA" id="ARBA00012438"/>
    </source>
</evidence>
<dbReference type="PROSITE" id="PS50110">
    <property type="entry name" value="RESPONSE_REGULATORY"/>
    <property type="match status" value="2"/>
</dbReference>
<proteinExistence type="predicted"/>
<feature type="modified residue" description="4-aspartylphosphate" evidence="10">
    <location>
        <position position="1100"/>
    </location>
</feature>
<accession>A0A830BS95</accession>
<dbReference type="AlphaFoldDB" id="A0A830BS95"/>
<dbReference type="InterPro" id="IPR050956">
    <property type="entry name" value="2C_system_His_kinase"/>
</dbReference>
<dbReference type="Gene3D" id="3.40.50.2300">
    <property type="match status" value="2"/>
</dbReference>
<keyword evidence="5" id="KW-0808">Transferase</keyword>
<evidence type="ECO:0000256" key="1">
    <source>
        <dbReference type="ARBA" id="ARBA00000085"/>
    </source>
</evidence>
<feature type="modified residue" description="4-aspartylphosphate" evidence="10">
    <location>
        <position position="955"/>
    </location>
</feature>
<organism evidence="15 16">
    <name type="scientific">Phtheirospermum japonicum</name>
    <dbReference type="NCBI Taxonomy" id="374723"/>
    <lineage>
        <taxon>Eukaryota</taxon>
        <taxon>Viridiplantae</taxon>
        <taxon>Streptophyta</taxon>
        <taxon>Embryophyta</taxon>
        <taxon>Tracheophyta</taxon>
        <taxon>Spermatophyta</taxon>
        <taxon>Magnoliopsida</taxon>
        <taxon>eudicotyledons</taxon>
        <taxon>Gunneridae</taxon>
        <taxon>Pentapetalae</taxon>
        <taxon>asterids</taxon>
        <taxon>lamiids</taxon>
        <taxon>Lamiales</taxon>
        <taxon>Orobanchaceae</taxon>
        <taxon>Orobanchaceae incertae sedis</taxon>
        <taxon>Phtheirospermum</taxon>
    </lineage>
</organism>
<dbReference type="PROSITE" id="PS50839">
    <property type="entry name" value="CHASE"/>
    <property type="match status" value="1"/>
</dbReference>
<dbReference type="Proteomes" id="UP000653305">
    <property type="component" value="Unassembled WGS sequence"/>
</dbReference>
<dbReference type="EMBL" id="BMAC01000095">
    <property type="protein sequence ID" value="GFP84881.1"/>
    <property type="molecule type" value="Genomic_DNA"/>
</dbReference>
<dbReference type="InterPro" id="IPR004358">
    <property type="entry name" value="Sig_transdc_His_kin-like_C"/>
</dbReference>
<dbReference type="InterPro" id="IPR003661">
    <property type="entry name" value="HisK_dim/P_dom"/>
</dbReference>
<dbReference type="CDD" id="cd00082">
    <property type="entry name" value="HisKA"/>
    <property type="match status" value="1"/>
</dbReference>
<dbReference type="InterPro" id="IPR003594">
    <property type="entry name" value="HATPase_dom"/>
</dbReference>
<dbReference type="InterPro" id="IPR005467">
    <property type="entry name" value="His_kinase_dom"/>
</dbReference>
<dbReference type="Pfam" id="PF00072">
    <property type="entry name" value="Response_reg"/>
    <property type="match status" value="1"/>
</dbReference>
<evidence type="ECO:0000256" key="5">
    <source>
        <dbReference type="ARBA" id="ARBA00022679"/>
    </source>
</evidence>
<feature type="transmembrane region" description="Helical" evidence="11">
    <location>
        <begin position="43"/>
        <end position="65"/>
    </location>
</feature>
<dbReference type="InterPro" id="IPR001789">
    <property type="entry name" value="Sig_transdc_resp-reg_receiver"/>
</dbReference>
<dbReference type="FunFam" id="3.30.450.350:FF:000001">
    <property type="entry name" value="Histidine kinase 4"/>
    <property type="match status" value="1"/>
</dbReference>
<dbReference type="InterPro" id="IPR011006">
    <property type="entry name" value="CheY-like_superfamily"/>
</dbReference>
<feature type="transmembrane region" description="Helical" evidence="11">
    <location>
        <begin position="169"/>
        <end position="192"/>
    </location>
</feature>